<dbReference type="PANTHER" id="PTHR43735">
    <property type="entry name" value="APOPTOSIS-INDUCING FACTOR 1"/>
    <property type="match status" value="1"/>
</dbReference>
<dbReference type="PROSITE" id="PS50132">
    <property type="entry name" value="RGS"/>
    <property type="match status" value="1"/>
</dbReference>
<feature type="domain" description="RGS" evidence="6">
    <location>
        <begin position="36"/>
        <end position="98"/>
    </location>
</feature>
<evidence type="ECO:0000256" key="3">
    <source>
        <dbReference type="ARBA" id="ARBA00022827"/>
    </source>
</evidence>
<gene>
    <name evidence="7" type="ORF">PHYBLDRAFT_140362</name>
</gene>
<comment type="similarity">
    <text evidence="1">Belongs to the FAD-dependent oxidoreductase family.</text>
</comment>
<keyword evidence="8" id="KW-1185">Reference proteome</keyword>
<evidence type="ECO:0000256" key="5">
    <source>
        <dbReference type="SAM" id="MobiDB-lite"/>
    </source>
</evidence>
<dbReference type="AlphaFoldDB" id="A0A167PNM3"/>
<dbReference type="InterPro" id="IPR016137">
    <property type="entry name" value="RGS"/>
</dbReference>
<dbReference type="PRINTS" id="PR00469">
    <property type="entry name" value="PNDRDTASEII"/>
</dbReference>
<sequence>MSSSTRPSFSRTPSIASSIQYNPKRATAQTILTNCTLHDILTNPRLLFSFERFLRGTWSHENLLFIEAMSQLRHESDPKIVETTLHRIYKTFIACGSPLELNVTTQAKVKSKIDSMQWAILSRKEAVSILAETEDQVLTTLNAKLAEYLEASKGSPVDTAVSLSLPQKLQKKVVIIGGGFTGFTVGSILDPMHLFHVTLIDTKDSFEYTPGIVKKIVNPSQSSSLRVRHDSYILNGKVILGHVEEICSDAMSLKVNGDLISFDYLVVATGSSYSSQLKSTDISSLYRLSGLEDLNTELQNARKVLIIGGGLVGCELASEIADFEFPGPYPKKSITMVESHSNVVSRSDVRQQERAHDYLVNLGVEIVCNERIVDFDSAEANVYVGSTGRVYQGYEKVFVATGTRPNSDLFMSSTSELSLESCLDIWGRIRVKPTLQIDHFSYQHIFAGGDVTNVVEEKTGYAATIAGVCIARNICRLVKGKPALKQGTKGTLPAPDKPLHGMKAHGGIGKQSLNILKKKFSFLNPSWAALKYFNETQFTRIVQGQGSMSSHILGRLPRRLMLPSSSNSPTFPTASFSTLSIATSPSLFTQSECSLDTPKDLSDRTTSKMLCTADSATAITATITTTTSTMAGCSSNRNSCDSCGRKSTSRCSSCDNDSSSSIDEYLVEHFTFGGENIELFAEERRRSIKAAKEEPPLSPRIKSRRTSVVSSYSTCSNKNSISPRNSASTPPIHA</sequence>
<evidence type="ECO:0000256" key="2">
    <source>
        <dbReference type="ARBA" id="ARBA00022630"/>
    </source>
</evidence>
<feature type="compositionally biased region" description="Polar residues" evidence="5">
    <location>
        <begin position="717"/>
        <end position="734"/>
    </location>
</feature>
<evidence type="ECO:0000313" key="7">
    <source>
        <dbReference type="EMBL" id="OAD78264.1"/>
    </source>
</evidence>
<feature type="compositionally biased region" description="Low complexity" evidence="5">
    <location>
        <begin position="706"/>
        <end position="716"/>
    </location>
</feature>
<keyword evidence="3" id="KW-0274">FAD</keyword>
<keyword evidence="4" id="KW-0560">Oxidoreductase</keyword>
<dbReference type="EMBL" id="KV440973">
    <property type="protein sequence ID" value="OAD78264.1"/>
    <property type="molecule type" value="Genomic_DNA"/>
</dbReference>
<dbReference type="RefSeq" id="XP_018296304.1">
    <property type="nucleotide sequence ID" value="XM_018430390.1"/>
</dbReference>
<dbReference type="VEuPathDB" id="FungiDB:PHYBLDRAFT_140362"/>
<dbReference type="SUPFAM" id="SSF51905">
    <property type="entry name" value="FAD/NAD(P)-binding domain"/>
    <property type="match status" value="1"/>
</dbReference>
<keyword evidence="2" id="KW-0285">Flavoprotein</keyword>
<dbReference type="Pfam" id="PF07992">
    <property type="entry name" value="Pyr_redox_2"/>
    <property type="match status" value="1"/>
</dbReference>
<dbReference type="PANTHER" id="PTHR43735:SF3">
    <property type="entry name" value="FERROPTOSIS SUPPRESSOR PROTEIN 1"/>
    <property type="match status" value="1"/>
</dbReference>
<dbReference type="SUPFAM" id="SSF48097">
    <property type="entry name" value="Regulator of G-protein signaling, RGS"/>
    <property type="match status" value="1"/>
</dbReference>
<dbReference type="InterPro" id="IPR036305">
    <property type="entry name" value="RGS_sf"/>
</dbReference>
<dbReference type="GO" id="GO:0004174">
    <property type="term" value="F:electron-transferring-flavoprotein dehydrogenase activity"/>
    <property type="evidence" value="ECO:0007669"/>
    <property type="project" value="TreeGrafter"/>
</dbReference>
<proteinExistence type="inferred from homology"/>
<dbReference type="Proteomes" id="UP000077315">
    <property type="component" value="Unassembled WGS sequence"/>
</dbReference>
<evidence type="ECO:0000256" key="4">
    <source>
        <dbReference type="ARBA" id="ARBA00023002"/>
    </source>
</evidence>
<dbReference type="Gene3D" id="1.10.167.10">
    <property type="entry name" value="Regulator of G-protein Signalling 4, domain 2"/>
    <property type="match status" value="1"/>
</dbReference>
<accession>A0A167PNM3</accession>
<dbReference type="InParanoid" id="A0A167PNM3"/>
<dbReference type="PRINTS" id="PR00368">
    <property type="entry name" value="FADPNR"/>
</dbReference>
<dbReference type="GO" id="GO:0050660">
    <property type="term" value="F:flavin adenine dinucleotide binding"/>
    <property type="evidence" value="ECO:0007669"/>
    <property type="project" value="TreeGrafter"/>
</dbReference>
<dbReference type="InterPro" id="IPR044926">
    <property type="entry name" value="RGS_subdomain_2"/>
</dbReference>
<evidence type="ECO:0000259" key="6">
    <source>
        <dbReference type="PROSITE" id="PS50132"/>
    </source>
</evidence>
<dbReference type="SMART" id="SM00315">
    <property type="entry name" value="RGS"/>
    <property type="match status" value="1"/>
</dbReference>
<dbReference type="InterPro" id="IPR023753">
    <property type="entry name" value="FAD/NAD-binding_dom"/>
</dbReference>
<reference evidence="8" key="1">
    <citation type="submission" date="2015-06" db="EMBL/GenBank/DDBJ databases">
        <title>Expansion of signal transduction pathways in fungi by whole-genome duplication.</title>
        <authorList>
            <consortium name="DOE Joint Genome Institute"/>
            <person name="Corrochano L.M."/>
            <person name="Kuo A."/>
            <person name="Marcet-Houben M."/>
            <person name="Polaino S."/>
            <person name="Salamov A."/>
            <person name="Villalobos J.M."/>
            <person name="Alvarez M.I."/>
            <person name="Avalos J."/>
            <person name="Benito E.P."/>
            <person name="Benoit I."/>
            <person name="Burger G."/>
            <person name="Camino L.P."/>
            <person name="Canovas D."/>
            <person name="Cerda-Olmedo E."/>
            <person name="Cheng J.-F."/>
            <person name="Dominguez A."/>
            <person name="Elias M."/>
            <person name="Eslava A.P."/>
            <person name="Glaser F."/>
            <person name="Grimwood J."/>
            <person name="Gutierrez G."/>
            <person name="Heitman J."/>
            <person name="Henrissat B."/>
            <person name="Iturriaga E.A."/>
            <person name="Lang B.F."/>
            <person name="Lavin J.L."/>
            <person name="Lee S."/>
            <person name="Li W."/>
            <person name="Lindquist E."/>
            <person name="Lopez-Garcia S."/>
            <person name="Luque E.M."/>
            <person name="Marcos A.T."/>
            <person name="Martin J."/>
            <person name="McCluskey K."/>
            <person name="Medina H.R."/>
            <person name="Miralles-Duran A."/>
            <person name="Miyazaki A."/>
            <person name="Munoz-Torres E."/>
            <person name="Oguiza J.A."/>
            <person name="Ohm R."/>
            <person name="Olmedo M."/>
            <person name="Orejas M."/>
            <person name="Ortiz-Castellanos L."/>
            <person name="Pisabarro A.G."/>
            <person name="Rodriguez-Romero J."/>
            <person name="Ruiz-Herrera J."/>
            <person name="Ruiz-Vazquez R."/>
            <person name="Sanz C."/>
            <person name="Schackwitz W."/>
            <person name="Schmutz J."/>
            <person name="Shahriari M."/>
            <person name="Shelest E."/>
            <person name="Silva-Franco F."/>
            <person name="Soanes D."/>
            <person name="Syed K."/>
            <person name="Tagua V.G."/>
            <person name="Talbot N.J."/>
            <person name="Thon M."/>
            <person name="De vries R.P."/>
            <person name="Wiebenga A."/>
            <person name="Yadav J.S."/>
            <person name="Braun E.L."/>
            <person name="Baker S."/>
            <person name="Garre V."/>
            <person name="Horwitz B."/>
            <person name="Torres-Martinez S."/>
            <person name="Idnurm A."/>
            <person name="Herrera-Estrella A."/>
            <person name="Gabaldon T."/>
            <person name="Grigoriev I.V."/>
        </authorList>
    </citation>
    <scope>NUCLEOTIDE SEQUENCE [LARGE SCALE GENOMIC DNA]</scope>
    <source>
        <strain evidence="8">NRRL 1555(-)</strain>
    </source>
</reference>
<dbReference type="STRING" id="763407.A0A167PNM3"/>
<protein>
    <recommendedName>
        <fullName evidence="6">RGS domain-containing protein</fullName>
    </recommendedName>
</protein>
<feature type="region of interest" description="Disordered" evidence="5">
    <location>
        <begin position="690"/>
        <end position="734"/>
    </location>
</feature>
<dbReference type="Pfam" id="PF00615">
    <property type="entry name" value="RGS"/>
    <property type="match status" value="1"/>
</dbReference>
<name>A0A167PNM3_PHYB8</name>
<evidence type="ECO:0000313" key="8">
    <source>
        <dbReference type="Proteomes" id="UP000077315"/>
    </source>
</evidence>
<organism evidence="7 8">
    <name type="scientific">Phycomyces blakesleeanus (strain ATCC 8743b / DSM 1359 / FGSC 10004 / NBRC 33097 / NRRL 1555)</name>
    <dbReference type="NCBI Taxonomy" id="763407"/>
    <lineage>
        <taxon>Eukaryota</taxon>
        <taxon>Fungi</taxon>
        <taxon>Fungi incertae sedis</taxon>
        <taxon>Mucoromycota</taxon>
        <taxon>Mucoromycotina</taxon>
        <taxon>Mucoromycetes</taxon>
        <taxon>Mucorales</taxon>
        <taxon>Phycomycetaceae</taxon>
        <taxon>Phycomyces</taxon>
    </lineage>
</organism>
<dbReference type="Gene3D" id="3.50.50.100">
    <property type="match status" value="1"/>
</dbReference>
<dbReference type="GO" id="GO:0005737">
    <property type="term" value="C:cytoplasm"/>
    <property type="evidence" value="ECO:0007669"/>
    <property type="project" value="TreeGrafter"/>
</dbReference>
<evidence type="ECO:0000256" key="1">
    <source>
        <dbReference type="ARBA" id="ARBA00006442"/>
    </source>
</evidence>
<dbReference type="OrthoDB" id="202203at2759"/>
<dbReference type="InterPro" id="IPR036188">
    <property type="entry name" value="FAD/NAD-bd_sf"/>
</dbReference>
<dbReference type="GeneID" id="28991296"/>